<proteinExistence type="predicted"/>
<feature type="chain" id="PRO_5036502569" evidence="1">
    <location>
        <begin position="20"/>
        <end position="65"/>
    </location>
</feature>
<accession>A0A8X7VNE1</accession>
<dbReference type="Proteomes" id="UP000886595">
    <property type="component" value="Unassembled WGS sequence"/>
</dbReference>
<organism evidence="2 3">
    <name type="scientific">Brassica carinata</name>
    <name type="common">Ethiopian mustard</name>
    <name type="synonym">Abyssinian cabbage</name>
    <dbReference type="NCBI Taxonomy" id="52824"/>
    <lineage>
        <taxon>Eukaryota</taxon>
        <taxon>Viridiplantae</taxon>
        <taxon>Streptophyta</taxon>
        <taxon>Embryophyta</taxon>
        <taxon>Tracheophyta</taxon>
        <taxon>Spermatophyta</taxon>
        <taxon>Magnoliopsida</taxon>
        <taxon>eudicotyledons</taxon>
        <taxon>Gunneridae</taxon>
        <taxon>Pentapetalae</taxon>
        <taxon>rosids</taxon>
        <taxon>malvids</taxon>
        <taxon>Brassicales</taxon>
        <taxon>Brassicaceae</taxon>
        <taxon>Brassiceae</taxon>
        <taxon>Brassica</taxon>
    </lineage>
</organism>
<dbReference type="AlphaFoldDB" id="A0A8X7VNE1"/>
<dbReference type="EMBL" id="JAAMPC010000004">
    <property type="protein sequence ID" value="KAG2313980.1"/>
    <property type="molecule type" value="Genomic_DNA"/>
</dbReference>
<evidence type="ECO:0000313" key="2">
    <source>
        <dbReference type="EMBL" id="KAG2313980.1"/>
    </source>
</evidence>
<keyword evidence="1" id="KW-0732">Signal</keyword>
<sequence>MESFHFPLLLLLFKPIVKAFMESYSTTSIQHVQSMAMKSVQSSGKSPLALYFNNLPPWKPNDTSV</sequence>
<gene>
    <name evidence="2" type="ORF">Bca52824_017102</name>
</gene>
<evidence type="ECO:0000313" key="3">
    <source>
        <dbReference type="Proteomes" id="UP000886595"/>
    </source>
</evidence>
<keyword evidence="3" id="KW-1185">Reference proteome</keyword>
<evidence type="ECO:0000256" key="1">
    <source>
        <dbReference type="SAM" id="SignalP"/>
    </source>
</evidence>
<name>A0A8X7VNE1_BRACI</name>
<protein>
    <submittedName>
        <fullName evidence="2">Uncharacterized protein</fullName>
    </submittedName>
</protein>
<reference evidence="2 3" key="1">
    <citation type="submission" date="2020-02" db="EMBL/GenBank/DDBJ databases">
        <authorList>
            <person name="Ma Q."/>
            <person name="Huang Y."/>
            <person name="Song X."/>
            <person name="Pei D."/>
        </authorList>
    </citation>
    <scope>NUCLEOTIDE SEQUENCE [LARGE SCALE GENOMIC DNA]</scope>
    <source>
        <strain evidence="2">Sxm20200214</strain>
        <tissue evidence="2">Leaf</tissue>
    </source>
</reference>
<comment type="caution">
    <text evidence="2">The sequence shown here is derived from an EMBL/GenBank/DDBJ whole genome shotgun (WGS) entry which is preliminary data.</text>
</comment>
<feature type="signal peptide" evidence="1">
    <location>
        <begin position="1"/>
        <end position="19"/>
    </location>
</feature>